<dbReference type="GO" id="GO:0008218">
    <property type="term" value="P:bioluminescence"/>
    <property type="evidence" value="ECO:0007669"/>
    <property type="project" value="UniProtKB-KW"/>
</dbReference>
<dbReference type="Pfam" id="PF13193">
    <property type="entry name" value="AMP-binding_C"/>
    <property type="match status" value="1"/>
</dbReference>
<dbReference type="FunFam" id="3.40.50.12780:FF:000003">
    <property type="entry name" value="Long-chain-fatty-acid--CoA ligase FadD"/>
    <property type="match status" value="1"/>
</dbReference>
<comment type="caution">
    <text evidence="16">The sequence shown here is derived from an EMBL/GenBank/DDBJ whole genome shotgun (WGS) entry which is preliminary data.</text>
</comment>
<organism evidence="16 17">
    <name type="scientific">Diploptera punctata</name>
    <name type="common">Pacific beetle cockroach</name>
    <dbReference type="NCBI Taxonomy" id="6984"/>
    <lineage>
        <taxon>Eukaryota</taxon>
        <taxon>Metazoa</taxon>
        <taxon>Ecdysozoa</taxon>
        <taxon>Arthropoda</taxon>
        <taxon>Hexapoda</taxon>
        <taxon>Insecta</taxon>
        <taxon>Pterygota</taxon>
        <taxon>Neoptera</taxon>
        <taxon>Polyneoptera</taxon>
        <taxon>Dictyoptera</taxon>
        <taxon>Blattodea</taxon>
        <taxon>Blaberoidea</taxon>
        <taxon>Blaberidae</taxon>
        <taxon>Diplopterinae</taxon>
        <taxon>Diploptera</taxon>
    </lineage>
</organism>
<dbReference type="GO" id="GO:0005777">
    <property type="term" value="C:peroxisome"/>
    <property type="evidence" value="ECO:0007669"/>
    <property type="project" value="UniProtKB-SubCell"/>
</dbReference>
<evidence type="ECO:0000256" key="1">
    <source>
        <dbReference type="ARBA" id="ARBA00004275"/>
    </source>
</evidence>
<comment type="subcellular location">
    <subcellularLocation>
        <location evidence="1">Peroxisome</location>
    </subcellularLocation>
</comment>
<keyword evidence="10" id="KW-0455">Luminescence</keyword>
<keyword evidence="6" id="KW-0067">ATP-binding</keyword>
<evidence type="ECO:0000256" key="8">
    <source>
        <dbReference type="ARBA" id="ARBA00023033"/>
    </source>
</evidence>
<dbReference type="InterPro" id="IPR042099">
    <property type="entry name" value="ANL_N_sf"/>
</dbReference>
<evidence type="ECO:0000256" key="9">
    <source>
        <dbReference type="ARBA" id="ARBA00023140"/>
    </source>
</evidence>
<proteinExistence type="inferred from homology"/>
<evidence type="ECO:0000259" key="14">
    <source>
        <dbReference type="Pfam" id="PF00501"/>
    </source>
</evidence>
<evidence type="ECO:0000256" key="4">
    <source>
        <dbReference type="ARBA" id="ARBA00019043"/>
    </source>
</evidence>
<reference evidence="16" key="1">
    <citation type="journal article" date="2023" name="IScience">
        <title>Live-bearing cockroach genome reveals convergent evolutionary mechanisms linked to viviparity in insects and beyond.</title>
        <authorList>
            <person name="Fouks B."/>
            <person name="Harrison M.C."/>
            <person name="Mikhailova A.A."/>
            <person name="Marchal E."/>
            <person name="English S."/>
            <person name="Carruthers M."/>
            <person name="Jennings E.C."/>
            <person name="Chiamaka E.L."/>
            <person name="Frigard R.A."/>
            <person name="Pippel M."/>
            <person name="Attardo G.M."/>
            <person name="Benoit J.B."/>
            <person name="Bornberg-Bauer E."/>
            <person name="Tobe S.S."/>
        </authorList>
    </citation>
    <scope>NUCLEOTIDE SEQUENCE</scope>
    <source>
        <strain evidence="16">Stay&amp;Tobe</strain>
    </source>
</reference>
<dbReference type="AlphaFoldDB" id="A0AAD7ZT02"/>
<dbReference type="GO" id="GO:0004497">
    <property type="term" value="F:monooxygenase activity"/>
    <property type="evidence" value="ECO:0007669"/>
    <property type="project" value="UniProtKB-KW"/>
</dbReference>
<protein>
    <recommendedName>
        <fullName evidence="4">Luciferin 4-monooxygenase</fullName>
        <ecNumber evidence="3">1.13.12.7</ecNumber>
    </recommendedName>
</protein>
<evidence type="ECO:0000259" key="15">
    <source>
        <dbReference type="Pfam" id="PF13193"/>
    </source>
</evidence>
<keyword evidence="7" id="KW-0560">Oxidoreductase</keyword>
<feature type="domain" description="AMP-dependent synthetase/ligase" evidence="14">
    <location>
        <begin position="48"/>
        <end position="412"/>
    </location>
</feature>
<dbReference type="InterPro" id="IPR000873">
    <property type="entry name" value="AMP-dep_synth/lig_dom"/>
</dbReference>
<dbReference type="FunFam" id="3.30.300.30:FF:000007">
    <property type="entry name" value="4-coumarate--CoA ligase 2"/>
    <property type="match status" value="1"/>
</dbReference>
<evidence type="ECO:0000256" key="6">
    <source>
        <dbReference type="ARBA" id="ARBA00022840"/>
    </source>
</evidence>
<keyword evidence="8" id="KW-0503">Monooxygenase</keyword>
<dbReference type="GO" id="GO:0046949">
    <property type="term" value="P:fatty-acyl-CoA biosynthetic process"/>
    <property type="evidence" value="ECO:0007669"/>
    <property type="project" value="TreeGrafter"/>
</dbReference>
<dbReference type="Pfam" id="PF00501">
    <property type="entry name" value="AMP-binding"/>
    <property type="match status" value="1"/>
</dbReference>
<sequence>KVIPQQARRPLDIKSSSSHHERVLESPLPGETRIPNLSLTQYIWQDLDKWVAKPAMVCTADDRSYTYGELRALCKRFANALSALGLKRKEVVGIVLPNIPEFHIVIQGAIEAGLIATFANPLYTPEEIRRQFQNAGVKCTITIPQLLPLVKQIVPTLSDHKATILVTPEDNTDSSVHSLRDLLINSLPEDIPPSLPDDVALLPYSSGTTGLPKGVMHTPQFSADKPYEYIVTHLEFETTQEVVLSVLPFFHIYGFNGILNASIMNGMHVISLPKFTPEDYLSCVIKYRPTVLFVVPSLLLCLATHPGVTKEHLSSIEKVVCGAAPATKNLIDKFLHKIDKDISIRQGYGMTESSPVTLIARRGAPISKVASCGQLVPLTQAKVVDLTTGESLGPHQSGELWIRGPQVMLGYLNNEEATRDTIDSEGWLHTGDVAYYDEDEYFYIVDRTKELIKVKANQVSPTELENILLQMPGITDVAVVGIPDIAAGEVPQAFVVRKPDAANLTEETIKQFVESKVASYKKLAGGVRFIDIIPRNHAGKVLRQQLKVLAEKSPIQ</sequence>
<feature type="region of interest" description="Disordered" evidence="13">
    <location>
        <begin position="1"/>
        <end position="25"/>
    </location>
</feature>
<evidence type="ECO:0000256" key="12">
    <source>
        <dbReference type="ARBA" id="ARBA00048497"/>
    </source>
</evidence>
<dbReference type="EC" id="1.13.12.7" evidence="3"/>
<reference evidence="16" key="2">
    <citation type="submission" date="2023-05" db="EMBL/GenBank/DDBJ databases">
        <authorList>
            <person name="Fouks B."/>
        </authorList>
    </citation>
    <scope>NUCLEOTIDE SEQUENCE</scope>
    <source>
        <strain evidence="16">Stay&amp;Tobe</strain>
        <tissue evidence="16">Testes</tissue>
    </source>
</reference>
<evidence type="ECO:0000256" key="13">
    <source>
        <dbReference type="SAM" id="MobiDB-lite"/>
    </source>
</evidence>
<dbReference type="GO" id="GO:0004467">
    <property type="term" value="F:long-chain fatty acid-CoA ligase activity"/>
    <property type="evidence" value="ECO:0007669"/>
    <property type="project" value="TreeGrafter"/>
</dbReference>
<accession>A0AAD7ZT02</accession>
<keyword evidence="11" id="KW-0599">Photoprotein</keyword>
<keyword evidence="5" id="KW-0547">Nucleotide-binding</keyword>
<comment type="similarity">
    <text evidence="2">Belongs to the ATP-dependent AMP-binding enzyme family.</text>
</comment>
<feature type="non-terminal residue" evidence="16">
    <location>
        <position position="1"/>
    </location>
</feature>
<evidence type="ECO:0000256" key="10">
    <source>
        <dbReference type="ARBA" id="ARBA00023223"/>
    </source>
</evidence>
<evidence type="ECO:0000313" key="17">
    <source>
        <dbReference type="Proteomes" id="UP001233999"/>
    </source>
</evidence>
<dbReference type="PANTHER" id="PTHR24096">
    <property type="entry name" value="LONG-CHAIN-FATTY-ACID--COA LIGASE"/>
    <property type="match status" value="1"/>
</dbReference>
<evidence type="ECO:0000256" key="11">
    <source>
        <dbReference type="ARBA" id="ARBA00023262"/>
    </source>
</evidence>
<feature type="domain" description="AMP-binding enzyme C-terminal" evidence="15">
    <location>
        <begin position="463"/>
        <end position="540"/>
    </location>
</feature>
<dbReference type="GO" id="GO:0005524">
    <property type="term" value="F:ATP binding"/>
    <property type="evidence" value="ECO:0007669"/>
    <property type="project" value="UniProtKB-KW"/>
</dbReference>
<evidence type="ECO:0000256" key="5">
    <source>
        <dbReference type="ARBA" id="ARBA00022741"/>
    </source>
</evidence>
<dbReference type="PROSITE" id="PS00455">
    <property type="entry name" value="AMP_BINDING"/>
    <property type="match status" value="1"/>
</dbReference>
<evidence type="ECO:0000313" key="16">
    <source>
        <dbReference type="EMBL" id="KAJ9586102.1"/>
    </source>
</evidence>
<name>A0AAD7ZT02_DIPPU</name>
<dbReference type="Proteomes" id="UP001233999">
    <property type="component" value="Unassembled WGS sequence"/>
</dbReference>
<dbReference type="Gene3D" id="3.40.50.12780">
    <property type="entry name" value="N-terminal domain of ligase-like"/>
    <property type="match status" value="1"/>
</dbReference>
<dbReference type="InterPro" id="IPR045851">
    <property type="entry name" value="AMP-bd_C_sf"/>
</dbReference>
<dbReference type="Gene3D" id="3.30.300.30">
    <property type="match status" value="1"/>
</dbReference>
<comment type="catalytic activity">
    <reaction evidence="12">
        <text>firefly D-luciferin + ATP + O2 = firefly oxyluciferin + hnu + AMP + CO2 + diphosphate</text>
        <dbReference type="Rhea" id="RHEA:10732"/>
        <dbReference type="ChEBI" id="CHEBI:15379"/>
        <dbReference type="ChEBI" id="CHEBI:16526"/>
        <dbReference type="ChEBI" id="CHEBI:16792"/>
        <dbReference type="ChEBI" id="CHEBI:30212"/>
        <dbReference type="ChEBI" id="CHEBI:30616"/>
        <dbReference type="ChEBI" id="CHEBI:33019"/>
        <dbReference type="ChEBI" id="CHEBI:58038"/>
        <dbReference type="ChEBI" id="CHEBI:456215"/>
        <dbReference type="EC" id="1.13.12.7"/>
    </reaction>
</comment>
<evidence type="ECO:0000256" key="2">
    <source>
        <dbReference type="ARBA" id="ARBA00006432"/>
    </source>
</evidence>
<evidence type="ECO:0000256" key="7">
    <source>
        <dbReference type="ARBA" id="ARBA00023002"/>
    </source>
</evidence>
<keyword evidence="17" id="KW-1185">Reference proteome</keyword>
<dbReference type="InterPro" id="IPR020845">
    <property type="entry name" value="AMP-binding_CS"/>
</dbReference>
<dbReference type="EMBL" id="JASPKZ010007210">
    <property type="protein sequence ID" value="KAJ9586102.1"/>
    <property type="molecule type" value="Genomic_DNA"/>
</dbReference>
<dbReference type="InterPro" id="IPR025110">
    <property type="entry name" value="AMP-bd_C"/>
</dbReference>
<dbReference type="SUPFAM" id="SSF56801">
    <property type="entry name" value="Acetyl-CoA synthetase-like"/>
    <property type="match status" value="1"/>
</dbReference>
<evidence type="ECO:0000256" key="3">
    <source>
        <dbReference type="ARBA" id="ARBA00012532"/>
    </source>
</evidence>
<keyword evidence="9" id="KW-0576">Peroxisome</keyword>
<gene>
    <name evidence="16" type="ORF">L9F63_020254</name>
</gene>
<dbReference type="PANTHER" id="PTHR24096:SF394">
    <property type="entry name" value="LUCIFERIN 4-MONOOXYGENASE"/>
    <property type="match status" value="1"/>
</dbReference>